<dbReference type="Proteomes" id="UP000271380">
    <property type="component" value="Chromosome"/>
</dbReference>
<dbReference type="EC" id="3.2.1.18" evidence="3"/>
<evidence type="ECO:0000256" key="3">
    <source>
        <dbReference type="ARBA" id="ARBA00012733"/>
    </source>
</evidence>
<dbReference type="AlphaFoldDB" id="A0AB38VQX9"/>
<dbReference type="GO" id="GO:0004308">
    <property type="term" value="F:exo-alpha-sialidase activity"/>
    <property type="evidence" value="ECO:0007669"/>
    <property type="project" value="UniProtKB-EC"/>
</dbReference>
<feature type="transmembrane region" description="Helical" evidence="5">
    <location>
        <begin position="645"/>
        <end position="668"/>
    </location>
</feature>
<accession>A0AB38VQX9</accession>
<evidence type="ECO:0000313" key="8">
    <source>
        <dbReference type="Proteomes" id="UP000271380"/>
    </source>
</evidence>
<evidence type="ECO:0000313" key="7">
    <source>
        <dbReference type="EMBL" id="VEH04891.1"/>
    </source>
</evidence>
<proteinExistence type="inferred from homology"/>
<keyword evidence="7" id="KW-0326">Glycosidase</keyword>
<dbReference type="InterPro" id="IPR026856">
    <property type="entry name" value="Sialidase_fam"/>
</dbReference>
<dbReference type="Pfam" id="PF13088">
    <property type="entry name" value="BNR_2"/>
    <property type="match status" value="1"/>
</dbReference>
<keyword evidence="7" id="KW-0378">Hydrolase</keyword>
<evidence type="ECO:0000256" key="2">
    <source>
        <dbReference type="ARBA" id="ARBA00009348"/>
    </source>
</evidence>
<sequence>MKSCGQTTRTAIIAFSAILALGTQTIVVPAGRTQDAFDPVAEQITTQGLFDAAPPTTSARGAAGEWKLPAPASEEVFETKIIRDADPESQRCFRIPAIATAADGTLLVAFDNRYGPGEQSKTWCRDAPYENMKHNQQEWQTDIELYRSTDSGQTFIPSGFIAQGTKDPRRLSYTDPSLVVDRQTGKIFSFFVRGYDYRFFDSREGVNSADPNAEITRRDVQDTVVIESDDNGLTWSNLRVISGLTEKIQVKARPGEEVLGKGRFVTSGAGIQLKYGEHAGRLLVPIAVNTNYRGRHSVVNLAIYSDDHGVTWNVGEGIGGDGNFGGDENKLVELSDGRIMMNSKDNDKDRWVAYSSDQGEHWSDPARIITAPPQYPQNRNKGINVGLIRAYPNAPEGSAAARVLLYSAPIDLRQRGNDGRSNGWVMASCDDGKTWPYAKQIDSGRFQYSVMTPMEDGNIGMVYESGTKEKGMTLNFARFNMAWLGADCLSNKALGITDLPDPELEKAIAEAKAATAKAAEATMKVLELTKKLENAENDKTELEQALAEAKEAAQQAADAAEKANAKLKAAEKSSEEARQAAEKAAQEAKALSEQLSKLETELTKARNQAKALAEAKEAAEIARKAAEEALRLEKEKNSNNAKNNVWGNIFKVLLVAVPILGIFLSAVATQWRMIQKILGL</sequence>
<keyword evidence="5" id="KW-0472">Membrane</keyword>
<evidence type="ECO:0000256" key="5">
    <source>
        <dbReference type="SAM" id="Phobius"/>
    </source>
</evidence>
<keyword evidence="5" id="KW-0812">Transmembrane</keyword>
<gene>
    <name evidence="7" type="primary">nanH</name>
    <name evidence="7" type="ORF">NCTC949_00323</name>
</gene>
<dbReference type="Gene3D" id="2.120.10.10">
    <property type="match status" value="1"/>
</dbReference>
<comment type="catalytic activity">
    <reaction evidence="1">
        <text>Hydrolysis of alpha-(2-&gt;3)-, alpha-(2-&gt;6)-, alpha-(2-&gt;8)- glycosidic linkages of terminal sialic acid residues in oligosaccharides, glycoproteins, glycolipids, colominic acid and synthetic substrates.</text>
        <dbReference type="EC" id="3.2.1.18"/>
    </reaction>
</comment>
<dbReference type="CDD" id="cd15482">
    <property type="entry name" value="Sialidase_non-viral"/>
    <property type="match status" value="1"/>
</dbReference>
<dbReference type="InterPro" id="IPR036278">
    <property type="entry name" value="Sialidase_sf"/>
</dbReference>
<dbReference type="GO" id="GO:0005737">
    <property type="term" value="C:cytoplasm"/>
    <property type="evidence" value="ECO:0007669"/>
    <property type="project" value="TreeGrafter"/>
</dbReference>
<dbReference type="GO" id="GO:0016020">
    <property type="term" value="C:membrane"/>
    <property type="evidence" value="ECO:0007669"/>
    <property type="project" value="TreeGrafter"/>
</dbReference>
<evidence type="ECO:0000256" key="4">
    <source>
        <dbReference type="SAM" id="MobiDB-lite"/>
    </source>
</evidence>
<dbReference type="PANTHER" id="PTHR10628:SF30">
    <property type="entry name" value="EXO-ALPHA-SIALIDASE"/>
    <property type="match status" value="1"/>
</dbReference>
<reference evidence="7 8" key="1">
    <citation type="submission" date="2018-12" db="EMBL/GenBank/DDBJ databases">
        <authorList>
            <consortium name="Pathogen Informatics"/>
        </authorList>
    </citation>
    <scope>NUCLEOTIDE SEQUENCE [LARGE SCALE GENOMIC DNA]</scope>
    <source>
        <strain evidence="7 8">NCTC949</strain>
    </source>
</reference>
<dbReference type="SUPFAM" id="SSF50939">
    <property type="entry name" value="Sialidases"/>
    <property type="match status" value="1"/>
</dbReference>
<evidence type="ECO:0000259" key="6">
    <source>
        <dbReference type="Pfam" id="PF13088"/>
    </source>
</evidence>
<comment type="similarity">
    <text evidence="2">Belongs to the glycosyl hydrolase 33 family.</text>
</comment>
<dbReference type="GO" id="GO:0006689">
    <property type="term" value="P:ganglioside catabolic process"/>
    <property type="evidence" value="ECO:0007669"/>
    <property type="project" value="TreeGrafter"/>
</dbReference>
<dbReference type="GO" id="GO:0009313">
    <property type="term" value="P:oligosaccharide catabolic process"/>
    <property type="evidence" value="ECO:0007669"/>
    <property type="project" value="TreeGrafter"/>
</dbReference>
<name>A0AB38VQX9_9CORY</name>
<feature type="region of interest" description="Disordered" evidence="4">
    <location>
        <begin position="563"/>
        <end position="585"/>
    </location>
</feature>
<organism evidence="7 8">
    <name type="scientific">Corynebacterium kutscheri</name>
    <dbReference type="NCBI Taxonomy" id="35755"/>
    <lineage>
        <taxon>Bacteria</taxon>
        <taxon>Bacillati</taxon>
        <taxon>Actinomycetota</taxon>
        <taxon>Actinomycetes</taxon>
        <taxon>Mycobacteriales</taxon>
        <taxon>Corynebacteriaceae</taxon>
        <taxon>Corynebacterium</taxon>
    </lineage>
</organism>
<dbReference type="EMBL" id="LR134377">
    <property type="protein sequence ID" value="VEH04891.1"/>
    <property type="molecule type" value="Genomic_DNA"/>
</dbReference>
<dbReference type="PANTHER" id="PTHR10628">
    <property type="entry name" value="SIALIDASE"/>
    <property type="match status" value="1"/>
</dbReference>
<keyword evidence="5" id="KW-1133">Transmembrane helix</keyword>
<dbReference type="InterPro" id="IPR011040">
    <property type="entry name" value="Sialidase"/>
</dbReference>
<protein>
    <recommendedName>
        <fullName evidence="3">exo-alpha-sialidase</fullName>
        <ecNumber evidence="3">3.2.1.18</ecNumber>
    </recommendedName>
</protein>
<evidence type="ECO:0000256" key="1">
    <source>
        <dbReference type="ARBA" id="ARBA00000427"/>
    </source>
</evidence>
<feature type="domain" description="Sialidase" evidence="6">
    <location>
        <begin position="136"/>
        <end position="461"/>
    </location>
</feature>